<reference evidence="2 3" key="1">
    <citation type="journal article" date="2010" name="Environ. Microbiol.">
        <title>Annotation and overview of the Pseudomonas savastanoi pv. savastanoi NCPPB 3335 draft genome reveals the virulence gene complement of a tumour-inducing pathogen of woody hosts.</title>
        <authorList>
            <person name="Rodriguez-Palenzuela P."/>
            <person name="Matas I.M."/>
            <person name="Murillo J."/>
            <person name="Lopez-Solanilla E."/>
            <person name="Bardaji L."/>
            <person name="Perez-Martinez I."/>
            <person name="Rodriguez-Moskera M.E."/>
            <person name="Penyalver R."/>
            <person name="Lopez M.M."/>
            <person name="Quesada J.M."/>
            <person name="Biehl B.S."/>
            <person name="Perna N.T."/>
            <person name="Glasner J.D."/>
            <person name="Cabot E.L."/>
            <person name="Neeno-Eckwall E."/>
            <person name="Ramos C."/>
        </authorList>
    </citation>
    <scope>NUCLEOTIDE SEQUENCE [LARGE SCALE GENOMIC DNA]</scope>
    <source>
        <strain evidence="2 3">NCPPB 3335</strain>
    </source>
</reference>
<dbReference type="Gene3D" id="3.40.50.10140">
    <property type="entry name" value="Toll/interleukin-1 receptor homology (TIR) domain"/>
    <property type="match status" value="1"/>
</dbReference>
<feature type="domain" description="TIR" evidence="1">
    <location>
        <begin position="10"/>
        <end position="131"/>
    </location>
</feature>
<organism evidence="2 3">
    <name type="scientific">Pseudomonas savastanoi pv. savastanoi NCPPB 3335</name>
    <dbReference type="NCBI Taxonomy" id="693985"/>
    <lineage>
        <taxon>Bacteria</taxon>
        <taxon>Pseudomonadati</taxon>
        <taxon>Pseudomonadota</taxon>
        <taxon>Gammaproteobacteria</taxon>
        <taxon>Pseudomonadales</taxon>
        <taxon>Pseudomonadaceae</taxon>
        <taxon>Pseudomonas</taxon>
    </lineage>
</organism>
<name>A0ABC8BKB1_PSESS</name>
<dbReference type="AlphaFoldDB" id="A0ABC8BKB1"/>
<dbReference type="KEGG" id="psav:PSA3335_26030"/>
<dbReference type="EMBL" id="CP008742">
    <property type="protein sequence ID" value="ARD14209.1"/>
    <property type="molecule type" value="Genomic_DNA"/>
</dbReference>
<accession>A0ABC8BKB1</accession>
<dbReference type="SUPFAM" id="SSF52200">
    <property type="entry name" value="Toll/Interleukin receptor TIR domain"/>
    <property type="match status" value="1"/>
</dbReference>
<proteinExistence type="predicted"/>
<evidence type="ECO:0000313" key="3">
    <source>
        <dbReference type="Proteomes" id="UP000005729"/>
    </source>
</evidence>
<protein>
    <recommendedName>
        <fullName evidence="1">TIR domain-containing protein</fullName>
    </recommendedName>
</protein>
<evidence type="ECO:0000313" key="2">
    <source>
        <dbReference type="EMBL" id="ARD14209.1"/>
    </source>
</evidence>
<dbReference type="Pfam" id="PF13676">
    <property type="entry name" value="TIR_2"/>
    <property type="match status" value="1"/>
</dbReference>
<dbReference type="Proteomes" id="UP000005729">
    <property type="component" value="Chromosome"/>
</dbReference>
<gene>
    <name evidence="2" type="ORF">PSA3335_26030</name>
</gene>
<sequence length="331" mass="37502">MATKETHGSIFISYAWGNGFSNKEWIRQSILSNLTWKYDVFWDRDSIAIGESITRNISIALEPRPLIVLCLCDQAYLDAAQRKGSGLYDELSMLSKIADEPGVRIVPLILEPGCSKRLPAPLTGRVYLDLQPLHEKNIDIGATILGVAEGRTQSQLQSGIDRRVAVFNLRNRALDYLMQRPLELWGNGRTNEVTVRPEYGASFLLKPPQWMWQSSYWNYFLKDEFPNFCPAKGRWYWDYTESSSEMRPLATATAAMFFPQLTGRDEQELLNMVGTLLATKFFRMNYSHEPFVFNASDLVNALIPHAEGFGILEQLLDAVEAVGKVATPCCE</sequence>
<evidence type="ECO:0000259" key="1">
    <source>
        <dbReference type="Pfam" id="PF13676"/>
    </source>
</evidence>
<dbReference type="RefSeq" id="WP_082301384.1">
    <property type="nucleotide sequence ID" value="NZ_CP008742.1"/>
</dbReference>
<dbReference type="InterPro" id="IPR035897">
    <property type="entry name" value="Toll_tir_struct_dom_sf"/>
</dbReference>
<dbReference type="InterPro" id="IPR000157">
    <property type="entry name" value="TIR_dom"/>
</dbReference>